<evidence type="ECO:0000259" key="7">
    <source>
        <dbReference type="SMART" id="SM00244"/>
    </source>
</evidence>
<comment type="subcellular location">
    <subcellularLocation>
        <location evidence="1">Membrane</location>
        <topology evidence="1">Single-pass membrane protein</topology>
    </subcellularLocation>
</comment>
<evidence type="ECO:0000256" key="1">
    <source>
        <dbReference type="ARBA" id="ARBA00004167"/>
    </source>
</evidence>
<dbReference type="PANTHER" id="PTHR43327">
    <property type="entry name" value="STOMATIN-LIKE PROTEIN 2, MITOCHONDRIAL"/>
    <property type="match status" value="1"/>
</dbReference>
<dbReference type="GO" id="GO:0008233">
    <property type="term" value="F:peptidase activity"/>
    <property type="evidence" value="ECO:0007669"/>
    <property type="project" value="UniProtKB-KW"/>
</dbReference>
<dbReference type="InterPro" id="IPR001107">
    <property type="entry name" value="Band_7"/>
</dbReference>
<keyword evidence="4" id="KW-0812">Transmembrane</keyword>
<dbReference type="InterPro" id="IPR050710">
    <property type="entry name" value="Band7/mec-2_domain"/>
</dbReference>
<gene>
    <name evidence="8" type="ORF">AAY24_13830</name>
</gene>
<dbReference type="PANTHER" id="PTHR43327:SF10">
    <property type="entry name" value="STOMATIN-LIKE PROTEIN 2, MITOCHONDRIAL"/>
    <property type="match status" value="1"/>
</dbReference>
<dbReference type="PROSITE" id="PS01270">
    <property type="entry name" value="BAND_7"/>
    <property type="match status" value="1"/>
</dbReference>
<dbReference type="SMART" id="SM00244">
    <property type="entry name" value="PHB"/>
    <property type="match status" value="1"/>
</dbReference>
<evidence type="ECO:0000256" key="4">
    <source>
        <dbReference type="ARBA" id="ARBA00022692"/>
    </source>
</evidence>
<proteinExistence type="inferred from homology"/>
<keyword evidence="9" id="KW-1185">Reference proteome</keyword>
<accession>A0A0F7K061</accession>
<dbReference type="GO" id="GO:0006508">
    <property type="term" value="P:proteolysis"/>
    <property type="evidence" value="ECO:0007669"/>
    <property type="project" value="UniProtKB-KW"/>
</dbReference>
<evidence type="ECO:0000256" key="6">
    <source>
        <dbReference type="ARBA" id="ARBA00023136"/>
    </source>
</evidence>
<protein>
    <recommendedName>
        <fullName evidence="3">Protein QmcA</fullName>
    </recommendedName>
</protein>
<dbReference type="CDD" id="cd08829">
    <property type="entry name" value="SPFH_paraslipin"/>
    <property type="match status" value="1"/>
</dbReference>
<dbReference type="SUPFAM" id="SSF117892">
    <property type="entry name" value="Band 7/SPFH domain"/>
    <property type="match status" value="1"/>
</dbReference>
<evidence type="ECO:0000256" key="2">
    <source>
        <dbReference type="ARBA" id="ARBA00008164"/>
    </source>
</evidence>
<dbReference type="PATRIC" id="fig|1543721.4.peg.2867"/>
<evidence type="ECO:0000313" key="8">
    <source>
        <dbReference type="EMBL" id="AKH21262.1"/>
    </source>
</evidence>
<evidence type="ECO:0000256" key="3">
    <source>
        <dbReference type="ARBA" id="ARBA00017055"/>
    </source>
</evidence>
<keyword evidence="5" id="KW-1133">Transmembrane helix</keyword>
<dbReference type="EMBL" id="CP011412">
    <property type="protein sequence ID" value="AKH21262.1"/>
    <property type="molecule type" value="Genomic_DNA"/>
</dbReference>
<dbReference type="RefSeq" id="WP_046860191.1">
    <property type="nucleotide sequence ID" value="NZ_CP011412.1"/>
</dbReference>
<dbReference type="Gene3D" id="3.30.479.30">
    <property type="entry name" value="Band 7 domain"/>
    <property type="match status" value="1"/>
</dbReference>
<sequence length="307" mass="33514">MELFSVAVLVLAVVIVALGVKRVPQGMEYTVERFGRYTKTLRPGLNLIIPLVDSVGAKLNMMEQVLDVPSQEVITKDNAMVTVDGVVFFQVLDAAKAAYEVSQLTHAILNLTMTNVRTVMGSMDLDELLSMRDQINAKLLAVVDDATTPWGIKVTRIEIKDISPPRDLVDAMARQMKAEREKRAQILEAEGMRQAEILKAEGEKQAAILEAEGEREAAFREAEARERLAEAEAKATMMVSQAIAKGDVNAINYFVAQKYTEALKDIASAPNQKLIMMPLEASSLIGSVGGIAELAREAVGKSNRGEP</sequence>
<dbReference type="KEGG" id="seds:AAY24_13830"/>
<feature type="domain" description="Band 7" evidence="7">
    <location>
        <begin position="18"/>
        <end position="176"/>
    </location>
</feature>
<dbReference type="GO" id="GO:0005886">
    <property type="term" value="C:plasma membrane"/>
    <property type="evidence" value="ECO:0007669"/>
    <property type="project" value="UniProtKB-ARBA"/>
</dbReference>
<dbReference type="InterPro" id="IPR001972">
    <property type="entry name" value="Stomatin_HflK_fam"/>
</dbReference>
<dbReference type="Pfam" id="PF01145">
    <property type="entry name" value="Band_7"/>
    <property type="match status" value="1"/>
</dbReference>
<name>A0A0F7K061_9GAMM</name>
<dbReference type="FunFam" id="3.30.479.30:FF:000004">
    <property type="entry name" value="Putative membrane protease family, stomatin"/>
    <property type="match status" value="1"/>
</dbReference>
<dbReference type="InterPro" id="IPR036013">
    <property type="entry name" value="Band_7/SPFH_dom_sf"/>
</dbReference>
<reference evidence="8 9" key="1">
    <citation type="journal article" date="2015" name="Genome Announc.">
        <title>Complete Genome Sequence of Sedimenticola thiotaurini Strain SIP-G1, a Polyphosphate- and Polyhydroxyalkanoate-Accumulating Sulfur-Oxidizing Gammaproteobacterium Isolated from Salt Marsh Sediments.</title>
        <authorList>
            <person name="Flood B.E."/>
            <person name="Jones D.S."/>
            <person name="Bailey J.V."/>
        </authorList>
    </citation>
    <scope>NUCLEOTIDE SEQUENCE [LARGE SCALE GENOMIC DNA]</scope>
    <source>
        <strain evidence="8 9">SIP-G1</strain>
    </source>
</reference>
<keyword evidence="8" id="KW-0378">Hydrolase</keyword>
<evidence type="ECO:0000256" key="5">
    <source>
        <dbReference type="ARBA" id="ARBA00022989"/>
    </source>
</evidence>
<dbReference type="GO" id="GO:0098552">
    <property type="term" value="C:side of membrane"/>
    <property type="evidence" value="ECO:0007669"/>
    <property type="project" value="UniProtKB-ARBA"/>
</dbReference>
<organism evidence="8 9">
    <name type="scientific">Sedimenticola thiotaurini</name>
    <dbReference type="NCBI Taxonomy" id="1543721"/>
    <lineage>
        <taxon>Bacteria</taxon>
        <taxon>Pseudomonadati</taxon>
        <taxon>Pseudomonadota</taxon>
        <taxon>Gammaproteobacteria</taxon>
        <taxon>Chromatiales</taxon>
        <taxon>Sedimenticolaceae</taxon>
        <taxon>Sedimenticola</taxon>
    </lineage>
</organism>
<dbReference type="OrthoDB" id="9809197at2"/>
<comment type="similarity">
    <text evidence="2">Belongs to the band 7/mec-2 family.</text>
</comment>
<dbReference type="PRINTS" id="PR00721">
    <property type="entry name" value="STOMATIN"/>
</dbReference>
<dbReference type="AlphaFoldDB" id="A0A0F7K061"/>
<evidence type="ECO:0000313" key="9">
    <source>
        <dbReference type="Proteomes" id="UP000034410"/>
    </source>
</evidence>
<keyword evidence="8" id="KW-0645">Protease</keyword>
<keyword evidence="6" id="KW-0472">Membrane</keyword>
<dbReference type="Proteomes" id="UP000034410">
    <property type="component" value="Chromosome"/>
</dbReference>
<dbReference type="InterPro" id="IPR018080">
    <property type="entry name" value="Band_7/stomatin-like_CS"/>
</dbReference>